<reference evidence="1 2" key="1">
    <citation type="submission" date="2020-08" db="EMBL/GenBank/DDBJ databases">
        <title>Sequencing the genomes of 1000 actinobacteria strains.</title>
        <authorList>
            <person name="Klenk H.-P."/>
        </authorList>
    </citation>
    <scope>NUCLEOTIDE SEQUENCE [LARGE SCALE GENOMIC DNA]</scope>
    <source>
        <strain evidence="1 2">DSM 45362</strain>
    </source>
</reference>
<organism evidence="1 2">
    <name type="scientific">Allocatelliglobosispora scoriae</name>
    <dbReference type="NCBI Taxonomy" id="643052"/>
    <lineage>
        <taxon>Bacteria</taxon>
        <taxon>Bacillati</taxon>
        <taxon>Actinomycetota</taxon>
        <taxon>Actinomycetes</taxon>
        <taxon>Micromonosporales</taxon>
        <taxon>Micromonosporaceae</taxon>
        <taxon>Allocatelliglobosispora</taxon>
    </lineage>
</organism>
<dbReference type="AlphaFoldDB" id="A0A841BNB3"/>
<proteinExistence type="predicted"/>
<protein>
    <submittedName>
        <fullName evidence="1">Uncharacterized protein</fullName>
    </submittedName>
</protein>
<gene>
    <name evidence="1" type="ORF">F4553_003956</name>
</gene>
<evidence type="ECO:0000313" key="2">
    <source>
        <dbReference type="Proteomes" id="UP000587527"/>
    </source>
</evidence>
<keyword evidence="2" id="KW-1185">Reference proteome</keyword>
<dbReference type="RefSeq" id="WP_184838060.1">
    <property type="nucleotide sequence ID" value="NZ_JACHMN010000002.1"/>
</dbReference>
<dbReference type="Proteomes" id="UP000587527">
    <property type="component" value="Unassembled WGS sequence"/>
</dbReference>
<name>A0A841BNB3_9ACTN</name>
<comment type="caution">
    <text evidence="1">The sequence shown here is derived from an EMBL/GenBank/DDBJ whole genome shotgun (WGS) entry which is preliminary data.</text>
</comment>
<dbReference type="EMBL" id="JACHMN010000002">
    <property type="protein sequence ID" value="MBB5870577.1"/>
    <property type="molecule type" value="Genomic_DNA"/>
</dbReference>
<evidence type="ECO:0000313" key="1">
    <source>
        <dbReference type="EMBL" id="MBB5870577.1"/>
    </source>
</evidence>
<accession>A0A841BNB3</accession>
<sequence length="98" mass="10741">MTVYGVDVSILTHLCPADHTRHECDRAQYIAYVIPGGECRSPVTVRCGNATAVIACGRHEPHHRQCQACRNLVVVVTEHYHHAGYEGPAHRIPATVGC</sequence>